<dbReference type="Proteomes" id="UP000231379">
    <property type="component" value="Unassembled WGS sequence"/>
</dbReference>
<reference evidence="3" key="1">
    <citation type="submission" date="2017-09" db="EMBL/GenBank/DDBJ databases">
        <title>Depth-based differentiation of microbial function through sediment-hosted aquifers and enrichment of novel symbionts in the deep terrestrial subsurface.</title>
        <authorList>
            <person name="Probst A.J."/>
            <person name="Ladd B."/>
            <person name="Jarett J.K."/>
            <person name="Geller-Mcgrath D.E."/>
            <person name="Sieber C.M.K."/>
            <person name="Emerson J.B."/>
            <person name="Anantharaman K."/>
            <person name="Thomas B.C."/>
            <person name="Malmstrom R."/>
            <person name="Stieglmeier M."/>
            <person name="Klingl A."/>
            <person name="Woyke T."/>
            <person name="Ryan C.M."/>
            <person name="Banfield J.F."/>
        </authorList>
    </citation>
    <scope>NUCLEOTIDE SEQUENCE [LARGE SCALE GENOMIC DNA]</scope>
</reference>
<feature type="transmembrane region" description="Helical" evidence="1">
    <location>
        <begin position="6"/>
        <end position="23"/>
    </location>
</feature>
<sequence length="89" mass="9669">MWQDAVITAVQVGFLFALLPTVFHPEHKPAISTSLLTALGLYILAGTFATLSLYFSAIIAALVGATWSLLAYQRRRLDAAKSVLERPHG</sequence>
<name>A0A2H0U766_9BACT</name>
<dbReference type="AlphaFoldDB" id="A0A2H0U766"/>
<evidence type="ECO:0000313" key="3">
    <source>
        <dbReference type="Proteomes" id="UP000231379"/>
    </source>
</evidence>
<comment type="caution">
    <text evidence="2">The sequence shown here is derived from an EMBL/GenBank/DDBJ whole genome shotgun (WGS) entry which is preliminary data.</text>
</comment>
<evidence type="ECO:0000313" key="2">
    <source>
        <dbReference type="EMBL" id="PIR82261.1"/>
    </source>
</evidence>
<keyword evidence="1" id="KW-0812">Transmembrane</keyword>
<gene>
    <name evidence="2" type="ORF">COU20_03855</name>
</gene>
<protein>
    <submittedName>
        <fullName evidence="2">Uncharacterized protein</fullName>
    </submittedName>
</protein>
<accession>A0A2H0U766</accession>
<feature type="transmembrane region" description="Helical" evidence="1">
    <location>
        <begin position="54"/>
        <end position="72"/>
    </location>
</feature>
<keyword evidence="1" id="KW-1133">Transmembrane helix</keyword>
<evidence type="ECO:0000256" key="1">
    <source>
        <dbReference type="SAM" id="Phobius"/>
    </source>
</evidence>
<proteinExistence type="predicted"/>
<dbReference type="EMBL" id="PFBM01000021">
    <property type="protein sequence ID" value="PIR82261.1"/>
    <property type="molecule type" value="Genomic_DNA"/>
</dbReference>
<organism evidence="2 3">
    <name type="scientific">Candidatus Kaiserbacteria bacterium CG10_big_fil_rev_8_21_14_0_10_59_10</name>
    <dbReference type="NCBI Taxonomy" id="1974612"/>
    <lineage>
        <taxon>Bacteria</taxon>
        <taxon>Candidatus Kaiseribacteriota</taxon>
    </lineage>
</organism>
<keyword evidence="1" id="KW-0472">Membrane</keyword>